<feature type="domain" description="Cell envelope-related transcriptional attenuator" evidence="2">
    <location>
        <begin position="82"/>
        <end position="223"/>
    </location>
</feature>
<sequence length="309" mass="35023">MKFFKNMATWKKVILSFTLLAILFIGGSFIYLNYLLNKPTKVTINKNNLSVNTEISKNLDTKKEIKNIALFGIDAPEGKNGRSDSIMILTIDKKNNELKLSSIMRDSYLDIKGYGKDKVNHAYAFGGPELAINTLNRNLNLNIENFITVNFTTLPTIIDELNGIELNITKGDLKYLGSSITKTGLQNLNGDEALAYSRIRYDGGDQMRTQRQRNVIDAIFKKVIAIPVSNYPSILNELLPFVKTNLSSSEFMAIGKDIAFMKISKIKQYRLPCNTHSKGKNINGVYYMTFDTNIEKKELHDFIYNKNSK</sequence>
<dbReference type="InterPro" id="IPR004474">
    <property type="entry name" value="LytR_CpsA_psr"/>
</dbReference>
<protein>
    <submittedName>
        <fullName evidence="3">LCP family protein required for cell wall assembly</fullName>
    </submittedName>
</protein>
<evidence type="ECO:0000313" key="3">
    <source>
        <dbReference type="EMBL" id="MDQ0150865.1"/>
    </source>
</evidence>
<dbReference type="RefSeq" id="WP_307487697.1">
    <property type="nucleotide sequence ID" value="NZ_JAUSUF010000013.1"/>
</dbReference>
<name>A0ABT9UX23_9FIRM</name>
<dbReference type="Gene3D" id="3.40.630.190">
    <property type="entry name" value="LCP protein"/>
    <property type="match status" value="1"/>
</dbReference>
<dbReference type="Proteomes" id="UP001228504">
    <property type="component" value="Unassembled WGS sequence"/>
</dbReference>
<keyword evidence="4" id="KW-1185">Reference proteome</keyword>
<gene>
    <name evidence="3" type="ORF">J2S18_002839</name>
</gene>
<evidence type="ECO:0000256" key="1">
    <source>
        <dbReference type="ARBA" id="ARBA00006068"/>
    </source>
</evidence>
<organism evidence="3 4">
    <name type="scientific">Eubacterium multiforme</name>
    <dbReference type="NCBI Taxonomy" id="83339"/>
    <lineage>
        <taxon>Bacteria</taxon>
        <taxon>Bacillati</taxon>
        <taxon>Bacillota</taxon>
        <taxon>Clostridia</taxon>
        <taxon>Eubacteriales</taxon>
        <taxon>Eubacteriaceae</taxon>
        <taxon>Eubacterium</taxon>
    </lineage>
</organism>
<dbReference type="InterPro" id="IPR050922">
    <property type="entry name" value="LytR/CpsA/Psr_CW_biosynth"/>
</dbReference>
<evidence type="ECO:0000313" key="4">
    <source>
        <dbReference type="Proteomes" id="UP001228504"/>
    </source>
</evidence>
<proteinExistence type="inferred from homology"/>
<comment type="similarity">
    <text evidence="1">Belongs to the LytR/CpsA/Psr (LCP) family.</text>
</comment>
<accession>A0ABT9UX23</accession>
<dbReference type="Pfam" id="PF03816">
    <property type="entry name" value="LytR_cpsA_psr"/>
    <property type="match status" value="1"/>
</dbReference>
<evidence type="ECO:0000259" key="2">
    <source>
        <dbReference type="Pfam" id="PF03816"/>
    </source>
</evidence>
<comment type="caution">
    <text evidence="3">The sequence shown here is derived from an EMBL/GenBank/DDBJ whole genome shotgun (WGS) entry which is preliminary data.</text>
</comment>
<dbReference type="NCBIfam" id="TIGR00350">
    <property type="entry name" value="lytR_cpsA_psr"/>
    <property type="match status" value="1"/>
</dbReference>
<reference evidence="3 4" key="1">
    <citation type="submission" date="2023-07" db="EMBL/GenBank/DDBJ databases">
        <title>Genomic Encyclopedia of Type Strains, Phase IV (KMG-IV): sequencing the most valuable type-strain genomes for metagenomic binning, comparative biology and taxonomic classification.</title>
        <authorList>
            <person name="Goeker M."/>
        </authorList>
    </citation>
    <scope>NUCLEOTIDE SEQUENCE [LARGE SCALE GENOMIC DNA]</scope>
    <source>
        <strain evidence="3 4">DSM 20694</strain>
    </source>
</reference>
<dbReference type="PANTHER" id="PTHR33392">
    <property type="entry name" value="POLYISOPRENYL-TEICHOIC ACID--PEPTIDOGLYCAN TEICHOIC ACID TRANSFERASE TAGU"/>
    <property type="match status" value="1"/>
</dbReference>
<dbReference type="EMBL" id="JAUSUF010000013">
    <property type="protein sequence ID" value="MDQ0150865.1"/>
    <property type="molecule type" value="Genomic_DNA"/>
</dbReference>
<dbReference type="PANTHER" id="PTHR33392:SF6">
    <property type="entry name" value="POLYISOPRENYL-TEICHOIC ACID--PEPTIDOGLYCAN TEICHOIC ACID TRANSFERASE TAGU"/>
    <property type="match status" value="1"/>
</dbReference>